<feature type="non-terminal residue" evidence="9">
    <location>
        <position position="58"/>
    </location>
</feature>
<evidence type="ECO:0000313" key="9">
    <source>
        <dbReference type="EMBL" id="HBK54168.1"/>
    </source>
</evidence>
<evidence type="ECO:0000256" key="5">
    <source>
        <dbReference type="ARBA" id="ARBA00023004"/>
    </source>
</evidence>
<evidence type="ECO:0000256" key="2">
    <source>
        <dbReference type="ARBA" id="ARBA00022679"/>
    </source>
</evidence>
<organism evidence="9 10">
    <name type="scientific">Syntrophomonas wolfei</name>
    <dbReference type="NCBI Taxonomy" id="863"/>
    <lineage>
        <taxon>Bacteria</taxon>
        <taxon>Bacillati</taxon>
        <taxon>Bacillota</taxon>
        <taxon>Clostridia</taxon>
        <taxon>Eubacteriales</taxon>
        <taxon>Syntrophomonadaceae</taxon>
        <taxon>Syntrophomonas</taxon>
    </lineage>
</organism>
<reference evidence="9 10" key="1">
    <citation type="journal article" date="2018" name="Nat. Biotechnol.">
        <title>A standardized bacterial taxonomy based on genome phylogeny substantially revises the tree of life.</title>
        <authorList>
            <person name="Parks D.H."/>
            <person name="Chuvochina M."/>
            <person name="Waite D.W."/>
            <person name="Rinke C."/>
            <person name="Skarshewski A."/>
            <person name="Chaumeil P.A."/>
            <person name="Hugenholtz P."/>
        </authorList>
    </citation>
    <scope>NUCLEOTIDE SEQUENCE [LARGE SCALE GENOMIC DNA]</scope>
    <source>
        <strain evidence="9">UBA10948</strain>
    </source>
</reference>
<comment type="caution">
    <text evidence="9">The sequence shown here is derived from an EMBL/GenBank/DDBJ whole genome shotgun (WGS) entry which is preliminary data.</text>
</comment>
<evidence type="ECO:0000256" key="7">
    <source>
        <dbReference type="ARBA" id="ARBA00048117"/>
    </source>
</evidence>
<evidence type="ECO:0000313" key="10">
    <source>
        <dbReference type="Proteomes" id="UP000263273"/>
    </source>
</evidence>
<accession>A0A354YXU2</accession>
<dbReference type="PANTHER" id="PTHR11735:SF6">
    <property type="entry name" value="TRNA N6-ADENOSINE THREONYLCARBAMOYLTRANSFERASE, MITOCHONDRIAL"/>
    <property type="match status" value="1"/>
</dbReference>
<dbReference type="GO" id="GO:0061711">
    <property type="term" value="F:tRNA N(6)-L-threonylcarbamoyladenine synthase activity"/>
    <property type="evidence" value="ECO:0007669"/>
    <property type="project" value="UniProtKB-EC"/>
</dbReference>
<evidence type="ECO:0000256" key="1">
    <source>
        <dbReference type="ARBA" id="ARBA00012156"/>
    </source>
</evidence>
<dbReference type="Gene3D" id="3.30.420.40">
    <property type="match status" value="2"/>
</dbReference>
<feature type="non-terminal residue" evidence="9">
    <location>
        <position position="1"/>
    </location>
</feature>
<dbReference type="InterPro" id="IPR017861">
    <property type="entry name" value="KAE1/TsaD"/>
</dbReference>
<evidence type="ECO:0000256" key="4">
    <source>
        <dbReference type="ARBA" id="ARBA00022723"/>
    </source>
</evidence>
<dbReference type="GO" id="GO:0046872">
    <property type="term" value="F:metal ion binding"/>
    <property type="evidence" value="ECO:0007669"/>
    <property type="project" value="UniProtKB-KW"/>
</dbReference>
<name>A0A354YXU2_9FIRM</name>
<evidence type="ECO:0000256" key="6">
    <source>
        <dbReference type="ARBA" id="ARBA00023315"/>
    </source>
</evidence>
<keyword evidence="4" id="KW-0479">Metal-binding</keyword>
<dbReference type="Pfam" id="PF00814">
    <property type="entry name" value="TsaD"/>
    <property type="match status" value="1"/>
</dbReference>
<keyword evidence="2 9" id="KW-0808">Transferase</keyword>
<dbReference type="PANTHER" id="PTHR11735">
    <property type="entry name" value="TRNA N6-ADENOSINE THREONYLCARBAMOYLTRANSFERASE"/>
    <property type="match status" value="1"/>
</dbReference>
<keyword evidence="5" id="KW-0408">Iron</keyword>
<keyword evidence="6" id="KW-0012">Acyltransferase</keyword>
<dbReference type="EMBL" id="DNZF01000210">
    <property type="protein sequence ID" value="HBK54168.1"/>
    <property type="molecule type" value="Genomic_DNA"/>
</dbReference>
<dbReference type="InterPro" id="IPR000905">
    <property type="entry name" value="Gcp-like_dom"/>
</dbReference>
<protein>
    <recommendedName>
        <fullName evidence="1">N(6)-L-threonylcarbamoyladenine synthase</fullName>
        <ecNumber evidence="1">2.3.1.234</ecNumber>
    </recommendedName>
</protein>
<dbReference type="AlphaFoldDB" id="A0A354YXU2"/>
<dbReference type="EC" id="2.3.1.234" evidence="1"/>
<dbReference type="InterPro" id="IPR043129">
    <property type="entry name" value="ATPase_NBD"/>
</dbReference>
<keyword evidence="3" id="KW-0819">tRNA processing</keyword>
<feature type="domain" description="Gcp-like" evidence="8">
    <location>
        <begin position="1"/>
        <end position="58"/>
    </location>
</feature>
<dbReference type="SUPFAM" id="SSF53067">
    <property type="entry name" value="Actin-like ATPase domain"/>
    <property type="match status" value="1"/>
</dbReference>
<dbReference type="GO" id="GO:0008033">
    <property type="term" value="P:tRNA processing"/>
    <property type="evidence" value="ECO:0007669"/>
    <property type="project" value="UniProtKB-KW"/>
</dbReference>
<dbReference type="Proteomes" id="UP000263273">
    <property type="component" value="Unassembled WGS sequence"/>
</dbReference>
<sequence>LHGHIYANFLEHKDIEFPAICLVVSGGHSSLLLMSNQNKMEVLGETRDDAAGEAFDKV</sequence>
<evidence type="ECO:0000259" key="8">
    <source>
        <dbReference type="Pfam" id="PF00814"/>
    </source>
</evidence>
<proteinExistence type="predicted"/>
<gene>
    <name evidence="9" type="ORF">DDZ44_09560</name>
</gene>
<dbReference type="PRINTS" id="PR00789">
    <property type="entry name" value="OSIALOPTASE"/>
</dbReference>
<comment type="catalytic activity">
    <reaction evidence="7">
        <text>L-threonylcarbamoyladenylate + adenosine(37) in tRNA = N(6)-L-threonylcarbamoyladenosine(37) in tRNA + AMP + H(+)</text>
        <dbReference type="Rhea" id="RHEA:37059"/>
        <dbReference type="Rhea" id="RHEA-COMP:10162"/>
        <dbReference type="Rhea" id="RHEA-COMP:10163"/>
        <dbReference type="ChEBI" id="CHEBI:15378"/>
        <dbReference type="ChEBI" id="CHEBI:73682"/>
        <dbReference type="ChEBI" id="CHEBI:74411"/>
        <dbReference type="ChEBI" id="CHEBI:74418"/>
        <dbReference type="ChEBI" id="CHEBI:456215"/>
        <dbReference type="EC" id="2.3.1.234"/>
    </reaction>
</comment>
<evidence type="ECO:0000256" key="3">
    <source>
        <dbReference type="ARBA" id="ARBA00022694"/>
    </source>
</evidence>